<dbReference type="InterPro" id="IPR027417">
    <property type="entry name" value="P-loop_NTPase"/>
</dbReference>
<name>A0ABP6XLG1_9ACTN</name>
<dbReference type="PANTHER" id="PTHR11070">
    <property type="entry name" value="UVRD / RECB / PCRA DNA HELICASE FAMILY MEMBER"/>
    <property type="match status" value="1"/>
</dbReference>
<evidence type="ECO:0000256" key="1">
    <source>
        <dbReference type="ARBA" id="ARBA00022741"/>
    </source>
</evidence>
<keyword evidence="2 5" id="KW-0378">Hydrolase</keyword>
<dbReference type="SUPFAM" id="SSF52540">
    <property type="entry name" value="P-loop containing nucleoside triphosphate hydrolases"/>
    <property type="match status" value="1"/>
</dbReference>
<organism evidence="7 8">
    <name type="scientific">Microlunatus spumicola</name>
    <dbReference type="NCBI Taxonomy" id="81499"/>
    <lineage>
        <taxon>Bacteria</taxon>
        <taxon>Bacillati</taxon>
        <taxon>Actinomycetota</taxon>
        <taxon>Actinomycetes</taxon>
        <taxon>Propionibacteriales</taxon>
        <taxon>Propionibacteriaceae</taxon>
        <taxon>Microlunatus</taxon>
    </lineage>
</organism>
<comment type="caution">
    <text evidence="5">Lacks conserved residue(s) required for the propagation of feature annotation.</text>
</comment>
<evidence type="ECO:0000313" key="7">
    <source>
        <dbReference type="EMBL" id="GAA3568709.1"/>
    </source>
</evidence>
<keyword evidence="3 5" id="KW-0347">Helicase</keyword>
<proteinExistence type="predicted"/>
<evidence type="ECO:0000256" key="3">
    <source>
        <dbReference type="ARBA" id="ARBA00022806"/>
    </source>
</evidence>
<evidence type="ECO:0000256" key="2">
    <source>
        <dbReference type="ARBA" id="ARBA00022801"/>
    </source>
</evidence>
<dbReference type="PANTHER" id="PTHR11070:SF2">
    <property type="entry name" value="ATP-DEPENDENT DNA HELICASE SRS2"/>
    <property type="match status" value="1"/>
</dbReference>
<dbReference type="InterPro" id="IPR014016">
    <property type="entry name" value="UvrD-like_ATP-bd"/>
</dbReference>
<dbReference type="Pfam" id="PF00580">
    <property type="entry name" value="UvrD-helicase"/>
    <property type="match status" value="1"/>
</dbReference>
<keyword evidence="1 5" id="KW-0547">Nucleotide-binding</keyword>
<evidence type="ECO:0000313" key="8">
    <source>
        <dbReference type="Proteomes" id="UP001500767"/>
    </source>
</evidence>
<dbReference type="Proteomes" id="UP001500767">
    <property type="component" value="Unassembled WGS sequence"/>
</dbReference>
<evidence type="ECO:0000259" key="6">
    <source>
        <dbReference type="PROSITE" id="PS51198"/>
    </source>
</evidence>
<dbReference type="PROSITE" id="PS51198">
    <property type="entry name" value="UVRD_HELICASE_ATP_BIND"/>
    <property type="match status" value="1"/>
</dbReference>
<evidence type="ECO:0000256" key="4">
    <source>
        <dbReference type="ARBA" id="ARBA00022840"/>
    </source>
</evidence>
<dbReference type="EMBL" id="BAAAYR010000003">
    <property type="protein sequence ID" value="GAA3568709.1"/>
    <property type="molecule type" value="Genomic_DNA"/>
</dbReference>
<accession>A0ABP6XLG1</accession>
<keyword evidence="8" id="KW-1185">Reference proteome</keyword>
<dbReference type="Gene3D" id="3.40.50.300">
    <property type="entry name" value="P-loop containing nucleotide triphosphate hydrolases"/>
    <property type="match status" value="1"/>
</dbReference>
<protein>
    <recommendedName>
        <fullName evidence="6">UvrD-like helicase ATP-binding domain-containing protein</fullName>
    </recommendedName>
</protein>
<reference evidence="8" key="1">
    <citation type="journal article" date="2019" name="Int. J. Syst. Evol. Microbiol.">
        <title>The Global Catalogue of Microorganisms (GCM) 10K type strain sequencing project: providing services to taxonomists for standard genome sequencing and annotation.</title>
        <authorList>
            <consortium name="The Broad Institute Genomics Platform"/>
            <consortium name="The Broad Institute Genome Sequencing Center for Infectious Disease"/>
            <person name="Wu L."/>
            <person name="Ma J."/>
        </authorList>
    </citation>
    <scope>NUCLEOTIDE SEQUENCE [LARGE SCALE GENOMIC DNA]</scope>
    <source>
        <strain evidence="8">JCM 16540</strain>
    </source>
</reference>
<keyword evidence="4 5" id="KW-0067">ATP-binding</keyword>
<comment type="caution">
    <text evidence="7">The sequence shown here is derived from an EMBL/GenBank/DDBJ whole genome shotgun (WGS) entry which is preliminary data.</text>
</comment>
<gene>
    <name evidence="7" type="ORF">GCM10022197_26280</name>
</gene>
<sequence>MLSHTNVAWEEIVGRVGAIPGLSARLQTAPHFVGTIQSFVNGFLAAPWLNARGHAVASVNDSVFEAMAKRDLGGWQYATARNYLERRRYGIGNLSFVHSGGRLVVDTDAFGLQPQSKSGAQLVALKESLAAKGCFRYNDMFEAADAYLTTHPSVVSAIRHRFPLVFVDECQDTSSEQLALLEKIFGMNGEVGVQWIGDANQAIYGYHTSPNMSRLPLIQLGSSRRFGTEIAAIASPLMVEKPQQLVGGGEPGRVVVIKYDEKSVHSVVARFRELAASESPAPGSEICVLGSRWFPGSSQKFPQSLACYSPSLTRAPSTLGSSWDFLYDAQASWRRGDRFREVHRLLMSSIWQYGQAAHLNPPADVSSSTLLVAAHADAEELRPSLNILLVQLLSGDLQTSDSRRHIAVTLDSACELLGFKGSPDIVSTAWEPKVGSAFLDPTGVVDVVVKTVHAAKGETHFATLLVDCLDGTGKKYDLSHVWPLLSGAAKLSALPPKGRTAVKLAFVAATRPMRLLAFACHADRLTISDTDLVKSGWEIVDVRAPI</sequence>
<feature type="domain" description="UvrD-like helicase ATP-binding" evidence="6">
    <location>
        <begin position="1"/>
        <end position="264"/>
    </location>
</feature>
<dbReference type="InterPro" id="IPR000212">
    <property type="entry name" value="DNA_helicase_UvrD/REP"/>
</dbReference>
<evidence type="ECO:0000256" key="5">
    <source>
        <dbReference type="PROSITE-ProRule" id="PRU00560"/>
    </source>
</evidence>